<keyword evidence="1" id="KW-0472">Membrane</keyword>
<proteinExistence type="predicted"/>
<accession>A0ABX2TCF5</accession>
<name>A0ABX2TCF5_9PROT</name>
<feature type="transmembrane region" description="Helical" evidence="1">
    <location>
        <begin position="66"/>
        <end position="88"/>
    </location>
</feature>
<organism evidence="2 3">
    <name type="scientific">Azospirillum oleiclasticum</name>
    <dbReference type="NCBI Taxonomy" id="2735135"/>
    <lineage>
        <taxon>Bacteria</taxon>
        <taxon>Pseudomonadati</taxon>
        <taxon>Pseudomonadota</taxon>
        <taxon>Alphaproteobacteria</taxon>
        <taxon>Rhodospirillales</taxon>
        <taxon>Azospirillaceae</taxon>
        <taxon>Azospirillum</taxon>
    </lineage>
</organism>
<reference evidence="2 3" key="1">
    <citation type="submission" date="2020-05" db="EMBL/GenBank/DDBJ databases">
        <title>Azospirillum oleiclasticum sp. nov, a nitrogen-fixing and heavy crude oil-emulsifying bacterium isolated from the crude oil of Yumen Oilfield.</title>
        <authorList>
            <person name="Wu D."/>
            <person name="Cai M."/>
            <person name="Zhang X."/>
        </authorList>
    </citation>
    <scope>NUCLEOTIDE SEQUENCE [LARGE SCALE GENOMIC DNA]</scope>
    <source>
        <strain evidence="2 3">ROY-1-1-2</strain>
    </source>
</reference>
<gene>
    <name evidence="2" type="ORF">HND93_19325</name>
</gene>
<evidence type="ECO:0000313" key="2">
    <source>
        <dbReference type="EMBL" id="NYZ21871.1"/>
    </source>
</evidence>
<feature type="transmembrane region" description="Helical" evidence="1">
    <location>
        <begin position="12"/>
        <end position="32"/>
    </location>
</feature>
<evidence type="ECO:0000256" key="1">
    <source>
        <dbReference type="SAM" id="Phobius"/>
    </source>
</evidence>
<evidence type="ECO:0000313" key="3">
    <source>
        <dbReference type="Proteomes" id="UP000584642"/>
    </source>
</evidence>
<comment type="caution">
    <text evidence="2">The sequence shown here is derived from an EMBL/GenBank/DDBJ whole genome shotgun (WGS) entry which is preliminary data.</text>
</comment>
<sequence>MNRPFALRLVGYAAVWLLVVAVVTELVGWVFAWPPAFGGWRLAGIALYPPGAFVGWHELLAPADRWIVVAAVGLCVAAAVALAIRAWLDGRGDRLGRFGAGRWARRGDVRRSGLL</sequence>
<keyword evidence="1" id="KW-0812">Transmembrane</keyword>
<protein>
    <submittedName>
        <fullName evidence="2">Uncharacterized protein</fullName>
    </submittedName>
</protein>
<keyword evidence="1" id="KW-1133">Transmembrane helix</keyword>
<dbReference type="EMBL" id="JABFDB010000014">
    <property type="protein sequence ID" value="NYZ21871.1"/>
    <property type="molecule type" value="Genomic_DNA"/>
</dbReference>
<dbReference type="RefSeq" id="WP_180283646.1">
    <property type="nucleotide sequence ID" value="NZ_JABFDB010000014.1"/>
</dbReference>
<keyword evidence="3" id="KW-1185">Reference proteome</keyword>
<dbReference type="Proteomes" id="UP000584642">
    <property type="component" value="Unassembled WGS sequence"/>
</dbReference>